<organism evidence="1">
    <name type="scientific">Arundo donax</name>
    <name type="common">Giant reed</name>
    <name type="synonym">Donax arundinaceus</name>
    <dbReference type="NCBI Taxonomy" id="35708"/>
    <lineage>
        <taxon>Eukaryota</taxon>
        <taxon>Viridiplantae</taxon>
        <taxon>Streptophyta</taxon>
        <taxon>Embryophyta</taxon>
        <taxon>Tracheophyta</taxon>
        <taxon>Spermatophyta</taxon>
        <taxon>Magnoliopsida</taxon>
        <taxon>Liliopsida</taxon>
        <taxon>Poales</taxon>
        <taxon>Poaceae</taxon>
        <taxon>PACMAD clade</taxon>
        <taxon>Arundinoideae</taxon>
        <taxon>Arundineae</taxon>
        <taxon>Arundo</taxon>
    </lineage>
</organism>
<reference evidence="1" key="1">
    <citation type="submission" date="2014-09" db="EMBL/GenBank/DDBJ databases">
        <authorList>
            <person name="Magalhaes I.L.F."/>
            <person name="Oliveira U."/>
            <person name="Santos F.R."/>
            <person name="Vidigal T.H.D.A."/>
            <person name="Brescovit A.D."/>
            <person name="Santos A.J."/>
        </authorList>
    </citation>
    <scope>NUCLEOTIDE SEQUENCE</scope>
    <source>
        <tissue evidence="1">Shoot tissue taken approximately 20 cm above the soil surface</tissue>
    </source>
</reference>
<accession>A0A0A9F654</accession>
<protein>
    <submittedName>
        <fullName evidence="1">Uncharacterized protein</fullName>
    </submittedName>
</protein>
<reference evidence="1" key="2">
    <citation type="journal article" date="2015" name="Data Brief">
        <title>Shoot transcriptome of the giant reed, Arundo donax.</title>
        <authorList>
            <person name="Barrero R.A."/>
            <person name="Guerrero F.D."/>
            <person name="Moolhuijzen P."/>
            <person name="Goolsby J.A."/>
            <person name="Tidwell J."/>
            <person name="Bellgard S.E."/>
            <person name="Bellgard M.I."/>
        </authorList>
    </citation>
    <scope>NUCLEOTIDE SEQUENCE</scope>
    <source>
        <tissue evidence="1">Shoot tissue taken approximately 20 cm above the soil surface</tissue>
    </source>
</reference>
<name>A0A0A9F654_ARUDO</name>
<dbReference type="EMBL" id="GBRH01189381">
    <property type="protein sequence ID" value="JAE08515.1"/>
    <property type="molecule type" value="Transcribed_RNA"/>
</dbReference>
<evidence type="ECO:0000313" key="1">
    <source>
        <dbReference type="EMBL" id="JAE08515.1"/>
    </source>
</evidence>
<proteinExistence type="predicted"/>
<dbReference type="AlphaFoldDB" id="A0A0A9F654"/>
<sequence>MYSIITSTFNPFNLYVCVKAASQNYVLTIKEL</sequence>